<feature type="domain" description="PRONE" evidence="2">
    <location>
        <begin position="12"/>
        <end position="187"/>
    </location>
</feature>
<dbReference type="InterPro" id="IPR005512">
    <property type="entry name" value="PRONE_dom"/>
</dbReference>
<dbReference type="EMBL" id="BQNB010018219">
    <property type="protein sequence ID" value="GJT72020.1"/>
    <property type="molecule type" value="Genomic_DNA"/>
</dbReference>
<protein>
    <submittedName>
        <fullName evidence="3">Oxysterol-binding protein</fullName>
    </submittedName>
</protein>
<organism evidence="3 4">
    <name type="scientific">Tanacetum coccineum</name>
    <dbReference type="NCBI Taxonomy" id="301880"/>
    <lineage>
        <taxon>Eukaryota</taxon>
        <taxon>Viridiplantae</taxon>
        <taxon>Streptophyta</taxon>
        <taxon>Embryophyta</taxon>
        <taxon>Tracheophyta</taxon>
        <taxon>Spermatophyta</taxon>
        <taxon>Magnoliopsida</taxon>
        <taxon>eudicotyledons</taxon>
        <taxon>Gunneridae</taxon>
        <taxon>Pentapetalae</taxon>
        <taxon>asterids</taxon>
        <taxon>campanulids</taxon>
        <taxon>Asterales</taxon>
        <taxon>Asteraceae</taxon>
        <taxon>Asteroideae</taxon>
        <taxon>Anthemideae</taxon>
        <taxon>Anthemidinae</taxon>
        <taxon>Tanacetum</taxon>
    </lineage>
</organism>
<dbReference type="Proteomes" id="UP001151760">
    <property type="component" value="Unassembled WGS sequence"/>
</dbReference>
<gene>
    <name evidence="3" type="ORF">Tco_1031306</name>
</gene>
<dbReference type="PROSITE" id="PS51334">
    <property type="entry name" value="PRONE"/>
    <property type="match status" value="1"/>
</dbReference>
<accession>A0ABQ5G8L8</accession>
<keyword evidence="1" id="KW-0344">Guanine-nucleotide releasing factor</keyword>
<proteinExistence type="predicted"/>
<dbReference type="InterPro" id="IPR037239">
    <property type="entry name" value="OSBP_sf"/>
</dbReference>
<evidence type="ECO:0000313" key="4">
    <source>
        <dbReference type="Proteomes" id="UP001151760"/>
    </source>
</evidence>
<dbReference type="PANTHER" id="PTHR10972">
    <property type="entry name" value="OXYSTEROL-BINDING PROTEIN-RELATED"/>
    <property type="match status" value="1"/>
</dbReference>
<dbReference type="PANTHER" id="PTHR10972:SF96">
    <property type="entry name" value="OXYSTEROL-BINDING PROTEIN-RELATED PROTEIN 1A-RELATED"/>
    <property type="match status" value="1"/>
</dbReference>
<name>A0ABQ5G8L8_9ASTR</name>
<dbReference type="InterPro" id="IPR000648">
    <property type="entry name" value="Oxysterol-bd"/>
</dbReference>
<sequence length="187" mass="20717">MGMTCFSLRKWFIDGHVAANDMEMIKERLTKFLLGEDMSGGGKGVSYTLALSNSIMNLADQNARLWMETGVAGRVRPFRIKIRNVNVLKPPCLMKRSLENCILAIDKSGSLLQQVSHHPMIVVCHCEGKGQKFWGYGNLKSKYRGRLIQLNPVGGLTLKFDDGEVFSGVQGIVQDKRGKTASTLIGK</sequence>
<reference evidence="3" key="1">
    <citation type="journal article" date="2022" name="Int. J. Mol. Sci.">
        <title>Draft Genome of Tanacetum Coccineum: Genomic Comparison of Closely Related Tanacetum-Family Plants.</title>
        <authorList>
            <person name="Yamashiro T."/>
            <person name="Shiraishi A."/>
            <person name="Nakayama K."/>
            <person name="Satake H."/>
        </authorList>
    </citation>
    <scope>NUCLEOTIDE SEQUENCE</scope>
</reference>
<evidence type="ECO:0000256" key="1">
    <source>
        <dbReference type="PROSITE-ProRule" id="PRU00663"/>
    </source>
</evidence>
<dbReference type="Gene3D" id="1.20.58.2010">
    <property type="entry name" value="PRONE domain, subdomain 1"/>
    <property type="match status" value="1"/>
</dbReference>
<evidence type="ECO:0000259" key="2">
    <source>
        <dbReference type="PROSITE" id="PS51334"/>
    </source>
</evidence>
<dbReference type="Pfam" id="PF01237">
    <property type="entry name" value="Oxysterol_BP"/>
    <property type="match status" value="1"/>
</dbReference>
<dbReference type="SUPFAM" id="SSF144000">
    <property type="entry name" value="Oxysterol-binding protein-like"/>
    <property type="match status" value="1"/>
</dbReference>
<evidence type="ECO:0000313" key="3">
    <source>
        <dbReference type="EMBL" id="GJT72020.1"/>
    </source>
</evidence>
<dbReference type="Pfam" id="PF03759">
    <property type="entry name" value="PRONE"/>
    <property type="match status" value="1"/>
</dbReference>
<reference evidence="3" key="2">
    <citation type="submission" date="2022-01" db="EMBL/GenBank/DDBJ databases">
        <authorList>
            <person name="Yamashiro T."/>
            <person name="Shiraishi A."/>
            <person name="Satake H."/>
            <person name="Nakayama K."/>
        </authorList>
    </citation>
    <scope>NUCLEOTIDE SEQUENCE</scope>
</reference>
<keyword evidence="4" id="KW-1185">Reference proteome</keyword>
<comment type="caution">
    <text evidence="3">The sequence shown here is derived from an EMBL/GenBank/DDBJ whole genome shotgun (WGS) entry which is preliminary data.</text>
</comment>